<comment type="subcellular location">
    <subcellularLocation>
        <location evidence="1">Cell membrane</location>
        <topology evidence="1">Lipid-anchor</topology>
        <topology evidence="1">GPI-anchor</topology>
    </subcellularLocation>
</comment>
<keyword evidence="10" id="KW-0812">Transmembrane</keyword>
<evidence type="ECO:0000256" key="9">
    <source>
        <dbReference type="ARBA" id="ARBA00035011"/>
    </source>
</evidence>
<evidence type="ECO:0000313" key="14">
    <source>
        <dbReference type="Proteomes" id="UP000027120"/>
    </source>
</evidence>
<proteinExistence type="inferred from homology"/>
<dbReference type="CDD" id="cd11019">
    <property type="entry name" value="OsENODL1_like"/>
    <property type="match status" value="1"/>
</dbReference>
<dbReference type="PANTHER" id="PTHR33021:SF289">
    <property type="entry name" value="EARLY NODULIN-LIKE PROTEIN 5-RELATED"/>
    <property type="match status" value="1"/>
</dbReference>
<evidence type="ECO:0000256" key="2">
    <source>
        <dbReference type="ARBA" id="ARBA00022475"/>
    </source>
</evidence>
<feature type="domain" description="Phytocyanin" evidence="12">
    <location>
        <begin position="29"/>
        <end position="132"/>
    </location>
</feature>
<feature type="transmembrane region" description="Helical" evidence="10">
    <location>
        <begin position="158"/>
        <end position="177"/>
    </location>
</feature>
<evidence type="ECO:0000256" key="4">
    <source>
        <dbReference type="ARBA" id="ARBA00022729"/>
    </source>
</evidence>
<evidence type="ECO:0000256" key="7">
    <source>
        <dbReference type="ARBA" id="ARBA00023180"/>
    </source>
</evidence>
<evidence type="ECO:0000256" key="6">
    <source>
        <dbReference type="ARBA" id="ARBA00023157"/>
    </source>
</evidence>
<reference evidence="13 14" key="1">
    <citation type="submission" date="2014-04" db="EMBL/GenBank/DDBJ databases">
        <authorList>
            <consortium name="International Citrus Genome Consortium"/>
            <person name="Gmitter F."/>
            <person name="Chen C."/>
            <person name="Farmerie W."/>
            <person name="Harkins T."/>
            <person name="Desany B."/>
            <person name="Mohiuddin M."/>
            <person name="Kodira C."/>
            <person name="Borodovsky M."/>
            <person name="Lomsadze A."/>
            <person name="Burns P."/>
            <person name="Jenkins J."/>
            <person name="Prochnik S."/>
            <person name="Shu S."/>
            <person name="Chapman J."/>
            <person name="Pitluck S."/>
            <person name="Schmutz J."/>
            <person name="Rokhsar D."/>
        </authorList>
    </citation>
    <scope>NUCLEOTIDE SEQUENCE</scope>
</reference>
<keyword evidence="4 11" id="KW-0732">Signal</keyword>
<dbReference type="InterPro" id="IPR003245">
    <property type="entry name" value="Phytocyanin_dom"/>
</dbReference>
<keyword evidence="2" id="KW-1003">Cell membrane</keyword>
<name>A0A067FHD0_CITSI</name>
<dbReference type="Gene3D" id="2.60.40.420">
    <property type="entry name" value="Cupredoxins - blue copper proteins"/>
    <property type="match status" value="1"/>
</dbReference>
<organism evidence="13 14">
    <name type="scientific">Citrus sinensis</name>
    <name type="common">Sweet orange</name>
    <name type="synonym">Citrus aurantium var. sinensis</name>
    <dbReference type="NCBI Taxonomy" id="2711"/>
    <lineage>
        <taxon>Eukaryota</taxon>
        <taxon>Viridiplantae</taxon>
        <taxon>Streptophyta</taxon>
        <taxon>Embryophyta</taxon>
        <taxon>Tracheophyta</taxon>
        <taxon>Spermatophyta</taxon>
        <taxon>Magnoliopsida</taxon>
        <taxon>eudicotyledons</taxon>
        <taxon>Gunneridae</taxon>
        <taxon>Pentapetalae</taxon>
        <taxon>rosids</taxon>
        <taxon>malvids</taxon>
        <taxon>Sapindales</taxon>
        <taxon>Rutaceae</taxon>
        <taxon>Aurantioideae</taxon>
        <taxon>Citrus</taxon>
    </lineage>
</organism>
<dbReference type="PROSITE" id="PS51485">
    <property type="entry name" value="PHYTOCYANIN"/>
    <property type="match status" value="1"/>
</dbReference>
<dbReference type="GO" id="GO:0005886">
    <property type="term" value="C:plasma membrane"/>
    <property type="evidence" value="ECO:0000318"/>
    <property type="project" value="GO_Central"/>
</dbReference>
<dbReference type="Pfam" id="PF02298">
    <property type="entry name" value="Cu_bind_like"/>
    <property type="match status" value="1"/>
</dbReference>
<dbReference type="GO" id="GO:0098552">
    <property type="term" value="C:side of membrane"/>
    <property type="evidence" value="ECO:0007669"/>
    <property type="project" value="UniProtKB-KW"/>
</dbReference>
<dbReference type="SUPFAM" id="SSF49503">
    <property type="entry name" value="Cupredoxins"/>
    <property type="match status" value="1"/>
</dbReference>
<keyword evidence="8" id="KW-0449">Lipoprotein</keyword>
<protein>
    <recommendedName>
        <fullName evidence="12">Phytocyanin domain-containing protein</fullName>
    </recommendedName>
</protein>
<keyword evidence="5 10" id="KW-0472">Membrane</keyword>
<evidence type="ECO:0000256" key="8">
    <source>
        <dbReference type="ARBA" id="ARBA00023288"/>
    </source>
</evidence>
<accession>A0A067FHD0</accession>
<evidence type="ECO:0000256" key="1">
    <source>
        <dbReference type="ARBA" id="ARBA00004609"/>
    </source>
</evidence>
<dbReference type="EMBL" id="KK784902">
    <property type="protein sequence ID" value="KDO65555.1"/>
    <property type="molecule type" value="Genomic_DNA"/>
</dbReference>
<feature type="chain" id="PRO_5001640273" description="Phytocyanin domain-containing protein" evidence="11">
    <location>
        <begin position="29"/>
        <end position="178"/>
    </location>
</feature>
<keyword evidence="14" id="KW-1185">Reference proteome</keyword>
<gene>
    <name evidence="13" type="ORF">CISIN_1g037351mg</name>
</gene>
<dbReference type="GO" id="GO:0009055">
    <property type="term" value="F:electron transfer activity"/>
    <property type="evidence" value="ECO:0007669"/>
    <property type="project" value="InterPro"/>
</dbReference>
<dbReference type="SMR" id="A0A067FHD0"/>
<evidence type="ECO:0000313" key="13">
    <source>
        <dbReference type="EMBL" id="KDO65555.1"/>
    </source>
</evidence>
<evidence type="ECO:0000259" key="12">
    <source>
        <dbReference type="PROSITE" id="PS51485"/>
    </source>
</evidence>
<evidence type="ECO:0000256" key="5">
    <source>
        <dbReference type="ARBA" id="ARBA00023136"/>
    </source>
</evidence>
<evidence type="ECO:0000256" key="10">
    <source>
        <dbReference type="SAM" id="Phobius"/>
    </source>
</evidence>
<feature type="signal peptide" evidence="11">
    <location>
        <begin position="1"/>
        <end position="28"/>
    </location>
</feature>
<dbReference type="AlphaFoldDB" id="A0A067FHD0"/>
<keyword evidence="6" id="KW-1015">Disulfide bond</keyword>
<evidence type="ECO:0000256" key="11">
    <source>
        <dbReference type="SAM" id="SignalP"/>
    </source>
</evidence>
<dbReference type="Proteomes" id="UP000027120">
    <property type="component" value="Unassembled WGS sequence"/>
</dbReference>
<keyword evidence="7" id="KW-0325">Glycoprotein</keyword>
<dbReference type="InterPro" id="IPR008972">
    <property type="entry name" value="Cupredoxin"/>
</dbReference>
<keyword evidence="3" id="KW-0336">GPI-anchor</keyword>
<comment type="similarity">
    <text evidence="9">Belongs to the early nodulin-like (ENODL) family.</text>
</comment>
<dbReference type="PANTHER" id="PTHR33021">
    <property type="entry name" value="BLUE COPPER PROTEIN"/>
    <property type="match status" value="1"/>
</dbReference>
<dbReference type="InterPro" id="IPR041846">
    <property type="entry name" value="ENL_dom"/>
</dbReference>
<dbReference type="STRING" id="2711.A0A067FHD0"/>
<dbReference type="FunFam" id="2.60.40.420:FF:000010">
    <property type="entry name" value="Early nodulin-like protein 1"/>
    <property type="match status" value="1"/>
</dbReference>
<keyword evidence="10" id="KW-1133">Transmembrane helix</keyword>
<sequence>MASIFKASLIFIFFFFSLLFLHIRTVTSTEFEVGGDNGWHVPNAKEGAQMYNKWASNHRFKIGDTLQFKYKKDSVMAVTEVEYKKCRSSHPLFYSNNGNTVYKLAKPGLFYFISGVSGHCERGLKMIIKVLETPSPFPYQNQTTTPPPSNDAAIERPAAIASLTIMLLIMSFSGLLLY</sequence>
<evidence type="ECO:0000256" key="3">
    <source>
        <dbReference type="ARBA" id="ARBA00022622"/>
    </source>
</evidence>
<dbReference type="InterPro" id="IPR039391">
    <property type="entry name" value="Phytocyanin-like"/>
</dbReference>